<gene>
    <name evidence="2" type="ORF">EZS28_022881</name>
</gene>
<dbReference type="Proteomes" id="UP000324800">
    <property type="component" value="Unassembled WGS sequence"/>
</dbReference>
<reference evidence="2 3" key="1">
    <citation type="submission" date="2019-03" db="EMBL/GenBank/DDBJ databases">
        <title>Single cell metagenomics reveals metabolic interactions within the superorganism composed of flagellate Streblomastix strix and complex community of Bacteroidetes bacteria on its surface.</title>
        <authorList>
            <person name="Treitli S.C."/>
            <person name="Kolisko M."/>
            <person name="Husnik F."/>
            <person name="Keeling P."/>
            <person name="Hampl V."/>
        </authorList>
    </citation>
    <scope>NUCLEOTIDE SEQUENCE [LARGE SCALE GENOMIC DNA]</scope>
    <source>
        <strain evidence="2">ST1C</strain>
    </source>
</reference>
<sequence length="99" mass="11642">RMKSRAKPFGRLPFHPSMIQRTRKHAGPQFREEAGDVLAPLVGYFNWNIMNDNRLTSAVSAQKHIKNKHLGKRFDAHELDLDYYEETPNIVVVYYKKKE</sequence>
<evidence type="ECO:0000313" key="2">
    <source>
        <dbReference type="EMBL" id="KAA6381591.1"/>
    </source>
</evidence>
<name>A0A5J4VG82_9EUKA</name>
<dbReference type="EMBL" id="SNRW01007234">
    <property type="protein sequence ID" value="KAA6381591.1"/>
    <property type="molecule type" value="Genomic_DNA"/>
</dbReference>
<comment type="caution">
    <text evidence="2">The sequence shown here is derived from an EMBL/GenBank/DDBJ whole genome shotgun (WGS) entry which is preliminary data.</text>
</comment>
<accession>A0A5J4VG82</accession>
<feature type="region of interest" description="Disordered" evidence="1">
    <location>
        <begin position="1"/>
        <end position="29"/>
    </location>
</feature>
<dbReference type="AlphaFoldDB" id="A0A5J4VG82"/>
<evidence type="ECO:0000256" key="1">
    <source>
        <dbReference type="SAM" id="MobiDB-lite"/>
    </source>
</evidence>
<protein>
    <submittedName>
        <fullName evidence="2">Uncharacterized protein</fullName>
    </submittedName>
</protein>
<feature type="non-terminal residue" evidence="2">
    <location>
        <position position="1"/>
    </location>
</feature>
<organism evidence="2 3">
    <name type="scientific">Streblomastix strix</name>
    <dbReference type="NCBI Taxonomy" id="222440"/>
    <lineage>
        <taxon>Eukaryota</taxon>
        <taxon>Metamonada</taxon>
        <taxon>Preaxostyla</taxon>
        <taxon>Oxymonadida</taxon>
        <taxon>Streblomastigidae</taxon>
        <taxon>Streblomastix</taxon>
    </lineage>
</organism>
<proteinExistence type="predicted"/>
<evidence type="ECO:0000313" key="3">
    <source>
        <dbReference type="Proteomes" id="UP000324800"/>
    </source>
</evidence>